<organism evidence="1 2">
    <name type="scientific">Alligator mississippiensis</name>
    <name type="common">American alligator</name>
    <dbReference type="NCBI Taxonomy" id="8496"/>
    <lineage>
        <taxon>Eukaryota</taxon>
        <taxon>Metazoa</taxon>
        <taxon>Chordata</taxon>
        <taxon>Craniata</taxon>
        <taxon>Vertebrata</taxon>
        <taxon>Euteleostomi</taxon>
        <taxon>Archelosauria</taxon>
        <taxon>Archosauria</taxon>
        <taxon>Crocodylia</taxon>
        <taxon>Alligatoridae</taxon>
        <taxon>Alligatorinae</taxon>
        <taxon>Alligator</taxon>
    </lineage>
</organism>
<evidence type="ECO:0000313" key="1">
    <source>
        <dbReference type="EMBL" id="KYO39234.1"/>
    </source>
</evidence>
<dbReference type="AlphaFoldDB" id="A0A151NR29"/>
<protein>
    <submittedName>
        <fullName evidence="1">Uncharacterized protein</fullName>
    </submittedName>
</protein>
<evidence type="ECO:0000313" key="2">
    <source>
        <dbReference type="Proteomes" id="UP000050525"/>
    </source>
</evidence>
<dbReference type="EMBL" id="AKHW03002337">
    <property type="protein sequence ID" value="KYO39234.1"/>
    <property type="molecule type" value="Genomic_DNA"/>
</dbReference>
<comment type="caution">
    <text evidence="1">The sequence shown here is derived from an EMBL/GenBank/DDBJ whole genome shotgun (WGS) entry which is preliminary data.</text>
</comment>
<keyword evidence="2" id="KW-1185">Reference proteome</keyword>
<proteinExistence type="predicted"/>
<name>A0A151NR29_ALLMI</name>
<dbReference type="Proteomes" id="UP000050525">
    <property type="component" value="Unassembled WGS sequence"/>
</dbReference>
<sequence>MKKKGSRGQEELVELPVGISSCPEEPEKFGHWMRVQLQEEEVQDQLLWLCIIGINAACRIRENQAFSFCPYEERQLFSASEMSLGEF</sequence>
<accession>A0A151NR29</accession>
<reference evidence="1 2" key="1">
    <citation type="journal article" date="2012" name="Genome Biol.">
        <title>Sequencing three crocodilian genomes to illuminate the evolution of archosaurs and amniotes.</title>
        <authorList>
            <person name="St John J.A."/>
            <person name="Braun E.L."/>
            <person name="Isberg S.R."/>
            <person name="Miles L.G."/>
            <person name="Chong A.Y."/>
            <person name="Gongora J."/>
            <person name="Dalzell P."/>
            <person name="Moran C."/>
            <person name="Bed'hom B."/>
            <person name="Abzhanov A."/>
            <person name="Burgess S.C."/>
            <person name="Cooksey A.M."/>
            <person name="Castoe T.A."/>
            <person name="Crawford N.G."/>
            <person name="Densmore L.D."/>
            <person name="Drew J.C."/>
            <person name="Edwards S.V."/>
            <person name="Faircloth B.C."/>
            <person name="Fujita M.K."/>
            <person name="Greenwold M.J."/>
            <person name="Hoffmann F.G."/>
            <person name="Howard J.M."/>
            <person name="Iguchi T."/>
            <person name="Janes D.E."/>
            <person name="Khan S.Y."/>
            <person name="Kohno S."/>
            <person name="de Koning A.J."/>
            <person name="Lance S.L."/>
            <person name="McCarthy F.M."/>
            <person name="McCormack J.E."/>
            <person name="Merchant M.E."/>
            <person name="Peterson D.G."/>
            <person name="Pollock D.D."/>
            <person name="Pourmand N."/>
            <person name="Raney B.J."/>
            <person name="Roessler K.A."/>
            <person name="Sanford J.R."/>
            <person name="Sawyer R.H."/>
            <person name="Schmidt C.J."/>
            <person name="Triplett E.W."/>
            <person name="Tuberville T.D."/>
            <person name="Venegas-Anaya M."/>
            <person name="Howard J.T."/>
            <person name="Jarvis E.D."/>
            <person name="Guillette L.J.Jr."/>
            <person name="Glenn T.C."/>
            <person name="Green R.E."/>
            <person name="Ray D.A."/>
        </authorList>
    </citation>
    <scope>NUCLEOTIDE SEQUENCE [LARGE SCALE GENOMIC DNA]</scope>
    <source>
        <strain evidence="1">KSC_2009_1</strain>
    </source>
</reference>
<gene>
    <name evidence="1" type="ORF">Y1Q_0004863</name>
</gene>